<gene>
    <name evidence="4" type="ORF">EC912_101636</name>
</gene>
<accession>A0A4V2W4Y3</accession>
<evidence type="ECO:0000259" key="3">
    <source>
        <dbReference type="PROSITE" id="PS51677"/>
    </source>
</evidence>
<dbReference type="SUPFAM" id="SSF88713">
    <property type="entry name" value="Glycoside hydrolase/deacetylase"/>
    <property type="match status" value="1"/>
</dbReference>
<dbReference type="RefSeq" id="WP_132141664.1">
    <property type="nucleotide sequence ID" value="NZ_SMCS01000001.1"/>
</dbReference>
<dbReference type="InterPro" id="IPR011330">
    <property type="entry name" value="Glyco_hydro/deAcase_b/a-brl"/>
</dbReference>
<evidence type="ECO:0000256" key="2">
    <source>
        <dbReference type="ARBA" id="ARBA00022729"/>
    </source>
</evidence>
<evidence type="ECO:0000256" key="1">
    <source>
        <dbReference type="ARBA" id="ARBA00004613"/>
    </source>
</evidence>
<comment type="caution">
    <text evidence="4">The sequence shown here is derived from an EMBL/GenBank/DDBJ whole genome shotgun (WGS) entry which is preliminary data.</text>
</comment>
<feature type="domain" description="NodB homology" evidence="3">
    <location>
        <begin position="105"/>
        <end position="371"/>
    </location>
</feature>
<dbReference type="AlphaFoldDB" id="A0A4V2W4Y3"/>
<comment type="subcellular location">
    <subcellularLocation>
        <location evidence="1">Secreted</location>
    </subcellularLocation>
</comment>
<dbReference type="Pfam" id="PF01522">
    <property type="entry name" value="Polysacc_deac_1"/>
    <property type="match status" value="1"/>
</dbReference>
<dbReference type="CDD" id="cd10918">
    <property type="entry name" value="CE4_NodB_like_5s_6s"/>
    <property type="match status" value="1"/>
</dbReference>
<dbReference type="PROSITE" id="PS51677">
    <property type="entry name" value="NODB"/>
    <property type="match status" value="1"/>
</dbReference>
<keyword evidence="5" id="KW-1185">Reference proteome</keyword>
<dbReference type="GO" id="GO:0016810">
    <property type="term" value="F:hydrolase activity, acting on carbon-nitrogen (but not peptide) bonds"/>
    <property type="evidence" value="ECO:0007669"/>
    <property type="project" value="InterPro"/>
</dbReference>
<proteinExistence type="predicted"/>
<dbReference type="InterPro" id="IPR051398">
    <property type="entry name" value="Polysacch_Deacetylase"/>
</dbReference>
<evidence type="ECO:0000313" key="5">
    <source>
        <dbReference type="Proteomes" id="UP000295645"/>
    </source>
</evidence>
<name>A0A4V2W4Y3_9GAMM</name>
<protein>
    <submittedName>
        <fullName evidence="4">Polysaccharide deacetylase</fullName>
    </submittedName>
</protein>
<dbReference type="Proteomes" id="UP000295645">
    <property type="component" value="Unassembled WGS sequence"/>
</dbReference>
<dbReference type="GO" id="GO:0005975">
    <property type="term" value="P:carbohydrate metabolic process"/>
    <property type="evidence" value="ECO:0007669"/>
    <property type="project" value="InterPro"/>
</dbReference>
<organism evidence="4 5">
    <name type="scientific">Luteibacter rhizovicinus</name>
    <dbReference type="NCBI Taxonomy" id="242606"/>
    <lineage>
        <taxon>Bacteria</taxon>
        <taxon>Pseudomonadati</taxon>
        <taxon>Pseudomonadota</taxon>
        <taxon>Gammaproteobacteria</taxon>
        <taxon>Lysobacterales</taxon>
        <taxon>Rhodanobacteraceae</taxon>
        <taxon>Luteibacter</taxon>
    </lineage>
</organism>
<dbReference type="EMBL" id="SMCS01000001">
    <property type="protein sequence ID" value="TCV97619.1"/>
    <property type="molecule type" value="Genomic_DNA"/>
</dbReference>
<sequence length="371" mass="41845">MVNPSTSDGRASGIRGRLGELCYSSGLLHSLQRARAWWHKDLRILAYHRIMDFPDPETYDFDLELISTSPERFYEQMHLLKRRFRPTRLTDVAEAIAAGETLPPDTVVVTFDDGYDDNYRIAYPILRDLGIPATFFVSTAHIDTGRPFLYDWLVHMILTTGTPSFVLPELNIDLPMPAARAERRELAGRVLLAMKDIGALEQSAMIARLERDWRMPCDDAPAPPECKPMNWDQLREMHAAGYEVGSHGVHHRMFAKLPHDDMVREIRESKATLDRELGDPAILMSYPVGGDRAFNGEVIDATREAGFELGCSYICGTNPDPATNRYALYRLPVERNMGPGWFAAMLTLPRLMSYPTVHHETGKDPVAACSP</sequence>
<keyword evidence="2" id="KW-0732">Signal</keyword>
<dbReference type="Gene3D" id="3.20.20.370">
    <property type="entry name" value="Glycoside hydrolase/deacetylase"/>
    <property type="match status" value="1"/>
</dbReference>
<reference evidence="4 5" key="1">
    <citation type="submission" date="2019-03" db="EMBL/GenBank/DDBJ databases">
        <title>Above-ground endophytic microbial communities from plants in different locations in the United States.</title>
        <authorList>
            <person name="Frank C."/>
        </authorList>
    </citation>
    <scope>NUCLEOTIDE SEQUENCE [LARGE SCALE GENOMIC DNA]</scope>
    <source>
        <strain evidence="4 5">LP_13_YM</strain>
    </source>
</reference>
<evidence type="ECO:0000313" key="4">
    <source>
        <dbReference type="EMBL" id="TCV97619.1"/>
    </source>
</evidence>
<dbReference type="PANTHER" id="PTHR34216">
    <property type="match status" value="1"/>
</dbReference>
<dbReference type="PANTHER" id="PTHR34216:SF3">
    <property type="entry name" value="POLY-BETA-1,6-N-ACETYL-D-GLUCOSAMINE N-DEACETYLASE"/>
    <property type="match status" value="1"/>
</dbReference>
<dbReference type="GO" id="GO:0005576">
    <property type="term" value="C:extracellular region"/>
    <property type="evidence" value="ECO:0007669"/>
    <property type="project" value="UniProtKB-SubCell"/>
</dbReference>
<dbReference type="InterPro" id="IPR002509">
    <property type="entry name" value="NODB_dom"/>
</dbReference>
<dbReference type="OrthoDB" id="9814639at2"/>